<dbReference type="AlphaFoldDB" id="A0A7J7UPS7"/>
<reference evidence="3 4" key="1">
    <citation type="journal article" date="2020" name="Nature">
        <title>Six reference-quality genomes reveal evolution of bat adaptations.</title>
        <authorList>
            <person name="Jebb D."/>
            <person name="Huang Z."/>
            <person name="Pippel M."/>
            <person name="Hughes G.M."/>
            <person name="Lavrichenko K."/>
            <person name="Devanna P."/>
            <person name="Winkler S."/>
            <person name="Jermiin L.S."/>
            <person name="Skirmuntt E.C."/>
            <person name="Katzourakis A."/>
            <person name="Burkitt-Gray L."/>
            <person name="Ray D.A."/>
            <person name="Sullivan K.A.M."/>
            <person name="Roscito J.G."/>
            <person name="Kirilenko B.M."/>
            <person name="Davalos L.M."/>
            <person name="Corthals A.P."/>
            <person name="Power M.L."/>
            <person name="Jones G."/>
            <person name="Ransome R.D."/>
            <person name="Dechmann D.K.N."/>
            <person name="Locatelli A.G."/>
            <person name="Puechmaille S.J."/>
            <person name="Fedrigo O."/>
            <person name="Jarvis E.D."/>
            <person name="Hiller M."/>
            <person name="Vernes S.C."/>
            <person name="Myers E.W."/>
            <person name="Teeling E.C."/>
        </authorList>
    </citation>
    <scope>NUCLEOTIDE SEQUENCE [LARGE SCALE GENOMIC DNA]</scope>
    <source>
        <strain evidence="3">MMyoMyo1</strain>
        <tissue evidence="3">Flight muscle</tissue>
    </source>
</reference>
<keyword evidence="2" id="KW-1133">Transmembrane helix</keyword>
<evidence type="ECO:0000256" key="1">
    <source>
        <dbReference type="SAM" id="MobiDB-lite"/>
    </source>
</evidence>
<evidence type="ECO:0000256" key="2">
    <source>
        <dbReference type="SAM" id="Phobius"/>
    </source>
</evidence>
<keyword evidence="2" id="KW-0812">Transmembrane</keyword>
<gene>
    <name evidence="3" type="ORF">mMyoMyo1_008595</name>
</gene>
<feature type="region of interest" description="Disordered" evidence="1">
    <location>
        <begin position="1"/>
        <end position="23"/>
    </location>
</feature>
<name>A0A7J7UPS7_MYOMY</name>
<organism evidence="3 4">
    <name type="scientific">Myotis myotis</name>
    <name type="common">Greater mouse-eared bat</name>
    <name type="synonym">Vespertilio myotis</name>
    <dbReference type="NCBI Taxonomy" id="51298"/>
    <lineage>
        <taxon>Eukaryota</taxon>
        <taxon>Metazoa</taxon>
        <taxon>Chordata</taxon>
        <taxon>Craniata</taxon>
        <taxon>Vertebrata</taxon>
        <taxon>Euteleostomi</taxon>
        <taxon>Mammalia</taxon>
        <taxon>Eutheria</taxon>
        <taxon>Laurasiatheria</taxon>
        <taxon>Chiroptera</taxon>
        <taxon>Yangochiroptera</taxon>
        <taxon>Vespertilionidae</taxon>
        <taxon>Myotis</taxon>
    </lineage>
</organism>
<dbReference type="Proteomes" id="UP000527355">
    <property type="component" value="Unassembled WGS sequence"/>
</dbReference>
<dbReference type="EMBL" id="JABWUV010000012">
    <property type="protein sequence ID" value="KAF6314802.1"/>
    <property type="molecule type" value="Genomic_DNA"/>
</dbReference>
<keyword evidence="4" id="KW-1185">Reference proteome</keyword>
<evidence type="ECO:0000313" key="4">
    <source>
        <dbReference type="Proteomes" id="UP000527355"/>
    </source>
</evidence>
<protein>
    <submittedName>
        <fullName evidence="3">Uncharacterized protein</fullName>
    </submittedName>
</protein>
<sequence>MVIPESGGPLSQSNGTGDRIRGEETLQGEYGHVTTETEIEVMYLLAMESQGLLRTSEASKDSFLHLSESMALLTSPPLPFFTYFIKYIGVTLVIIIIQVSYVDFYVTSSGYCTVCPPPKGKSPFTIYKDFLHYSPPSL</sequence>
<accession>A0A7J7UPS7</accession>
<comment type="caution">
    <text evidence="3">The sequence shown here is derived from an EMBL/GenBank/DDBJ whole genome shotgun (WGS) entry which is preliminary data.</text>
</comment>
<proteinExistence type="predicted"/>
<keyword evidence="2" id="KW-0472">Membrane</keyword>
<evidence type="ECO:0000313" key="3">
    <source>
        <dbReference type="EMBL" id="KAF6314802.1"/>
    </source>
</evidence>
<feature type="transmembrane region" description="Helical" evidence="2">
    <location>
        <begin position="80"/>
        <end position="101"/>
    </location>
</feature>